<evidence type="ECO:0000313" key="2">
    <source>
        <dbReference type="Proteomes" id="UP000596311"/>
    </source>
</evidence>
<reference evidence="1 2" key="1">
    <citation type="submission" date="2020-03" db="EMBL/GenBank/DDBJ databases">
        <title>Genome mining and metabolic profiling illuminate the polycyclic tetramate macrolactams from Streptomyces koyangensis SCSIO 5802.</title>
        <authorList>
            <person name="Ding W."/>
        </authorList>
    </citation>
    <scope>NUCLEOTIDE SEQUENCE [LARGE SCALE GENOMIC DNA]</scope>
    <source>
        <strain evidence="1 2">SCSIO 5802</strain>
    </source>
</reference>
<dbReference type="Proteomes" id="UP000596311">
    <property type="component" value="Chromosome"/>
</dbReference>
<accession>A0ABX7E876</accession>
<keyword evidence="2" id="KW-1185">Reference proteome</keyword>
<protein>
    <submittedName>
        <fullName evidence="1">Uncharacterized protein</fullName>
    </submittedName>
</protein>
<organism evidence="1 2">
    <name type="scientific">Streptomyces koyangensis</name>
    <dbReference type="NCBI Taxonomy" id="188770"/>
    <lineage>
        <taxon>Bacteria</taxon>
        <taxon>Bacillati</taxon>
        <taxon>Actinomycetota</taxon>
        <taxon>Actinomycetes</taxon>
        <taxon>Kitasatosporales</taxon>
        <taxon>Streptomycetaceae</taxon>
        <taxon>Streptomyces</taxon>
        <taxon>Streptomyces aurantiacus group</taxon>
    </lineage>
</organism>
<evidence type="ECO:0000313" key="1">
    <source>
        <dbReference type="EMBL" id="QRF00730.1"/>
    </source>
</evidence>
<sequence>MPMRSAAWSGNEAGSHPSINVQFRNRHYPELSPPGTSVVYATYFCDIAPWRALDEGPEQATRRRGG</sequence>
<proteinExistence type="predicted"/>
<name>A0ABX7E876_9ACTN</name>
<gene>
    <name evidence="1" type="ORF">G9U55_29320</name>
</gene>
<dbReference type="EMBL" id="CP049945">
    <property type="protein sequence ID" value="QRF00730.1"/>
    <property type="molecule type" value="Genomic_DNA"/>
</dbReference>